<dbReference type="PANTHER" id="PTHR21310:SF57">
    <property type="entry name" value="BLR2944 PROTEIN"/>
    <property type="match status" value="1"/>
</dbReference>
<dbReference type="RefSeq" id="WP_326016125.1">
    <property type="nucleotide sequence ID" value="NZ_JAOZYC010000093.1"/>
</dbReference>
<dbReference type="Gene3D" id="3.90.1200.10">
    <property type="match status" value="1"/>
</dbReference>
<evidence type="ECO:0000313" key="4">
    <source>
        <dbReference type="Proteomes" id="UP001354931"/>
    </source>
</evidence>
<organism evidence="3 4">
    <name type="scientific">Streptomyces endophyticus</name>
    <dbReference type="NCBI Taxonomy" id="714166"/>
    <lineage>
        <taxon>Bacteria</taxon>
        <taxon>Bacillati</taxon>
        <taxon>Actinomycetota</taxon>
        <taxon>Actinomycetes</taxon>
        <taxon>Kitasatosporales</taxon>
        <taxon>Streptomycetaceae</taxon>
        <taxon>Streptomyces</taxon>
    </lineage>
</organism>
<dbReference type="Pfam" id="PF19802">
    <property type="entry name" value="DUF6285"/>
    <property type="match status" value="1"/>
</dbReference>
<dbReference type="EMBL" id="JAOZYC010000093">
    <property type="protein sequence ID" value="MEB8338336.1"/>
    <property type="molecule type" value="Genomic_DNA"/>
</dbReference>
<reference evidence="3 4" key="1">
    <citation type="submission" date="2022-10" db="EMBL/GenBank/DDBJ databases">
        <authorList>
            <person name="Xie J."/>
            <person name="Shen N."/>
        </authorList>
    </citation>
    <scope>NUCLEOTIDE SEQUENCE [LARGE SCALE GENOMIC DNA]</scope>
    <source>
        <strain evidence="3 4">YIM65594</strain>
    </source>
</reference>
<dbReference type="Proteomes" id="UP001354931">
    <property type="component" value="Unassembled WGS sequence"/>
</dbReference>
<evidence type="ECO:0000313" key="3">
    <source>
        <dbReference type="EMBL" id="MEB8338336.1"/>
    </source>
</evidence>
<dbReference type="InterPro" id="IPR046252">
    <property type="entry name" value="DUF6285"/>
</dbReference>
<sequence length="452" mass="48678">MSEPLLEELRARLAELWGGPVTVEALRRLSGGASRDTFSLDATAADGVSHPLILRCDPPVKPSPEVMAREAAVLAAAAEAGVPVPRLVDHGTVLGRAHLLMERVEGETIPRRLLRDERFAAVRPQLARELGRILARIHTIPVASVPDLPEVDPLRQLTDLYRQFDDPRPAVELGLRWLADHRPPTARPACVVHGDFRNGNLMIDESGVLAVLDWELTHIGDPVEDLGWLCVKAWRFGSAEPVGGFAPREELLAGYAEIAGVHPSADELHWWEVYGTLRWAVLCRMQAERFLSGAEQAVEYAVLGRKVCEQEYDVLLALGVTEPGTVPDALAGREDTTAASPHDRPGADALLRAVQTFLAEETAGDPRLRFLSKVAANAVAIARREALLAPAQAEAHARRLAVLGVADDRALAGAIRDGTVAADDPAALEAVRGGVTDKLAVANPAYAGQIAR</sequence>
<dbReference type="CDD" id="cd05154">
    <property type="entry name" value="ACAD10_11_N-like"/>
    <property type="match status" value="1"/>
</dbReference>
<dbReference type="InterPro" id="IPR011009">
    <property type="entry name" value="Kinase-like_dom_sf"/>
</dbReference>
<evidence type="ECO:0000259" key="1">
    <source>
        <dbReference type="Pfam" id="PF01636"/>
    </source>
</evidence>
<dbReference type="InterPro" id="IPR051678">
    <property type="entry name" value="AGP_Transferase"/>
</dbReference>
<accession>A0ABU6F2V4</accession>
<dbReference type="Pfam" id="PF01636">
    <property type="entry name" value="APH"/>
    <property type="match status" value="1"/>
</dbReference>
<keyword evidence="4" id="KW-1185">Reference proteome</keyword>
<feature type="domain" description="DUF6285" evidence="2">
    <location>
        <begin position="365"/>
        <end position="446"/>
    </location>
</feature>
<feature type="domain" description="Aminoglycoside phosphotransferase" evidence="1">
    <location>
        <begin position="26"/>
        <end position="253"/>
    </location>
</feature>
<dbReference type="InterPro" id="IPR002575">
    <property type="entry name" value="Aminoglycoside_PTrfase"/>
</dbReference>
<gene>
    <name evidence="3" type="ORF">OKJ99_12600</name>
</gene>
<dbReference type="SUPFAM" id="SSF56112">
    <property type="entry name" value="Protein kinase-like (PK-like)"/>
    <property type="match status" value="1"/>
</dbReference>
<comment type="caution">
    <text evidence="3">The sequence shown here is derived from an EMBL/GenBank/DDBJ whole genome shotgun (WGS) entry which is preliminary data.</text>
</comment>
<protein>
    <submittedName>
        <fullName evidence="3">Phosphotransferase family protein</fullName>
    </submittedName>
</protein>
<evidence type="ECO:0000259" key="2">
    <source>
        <dbReference type="Pfam" id="PF19802"/>
    </source>
</evidence>
<dbReference type="PANTHER" id="PTHR21310">
    <property type="entry name" value="AMINOGLYCOSIDE PHOSPHOTRANSFERASE-RELATED-RELATED"/>
    <property type="match status" value="1"/>
</dbReference>
<name>A0ABU6F2V4_9ACTN</name>
<proteinExistence type="predicted"/>
<dbReference type="InterPro" id="IPR041726">
    <property type="entry name" value="ACAD10_11_N"/>
</dbReference>
<dbReference type="Gene3D" id="3.30.200.20">
    <property type="entry name" value="Phosphorylase Kinase, domain 1"/>
    <property type="match status" value="1"/>
</dbReference>